<dbReference type="EMBL" id="QPJT01000005">
    <property type="protein sequence ID" value="RCX18305.1"/>
    <property type="molecule type" value="Genomic_DNA"/>
</dbReference>
<dbReference type="GO" id="GO:0000287">
    <property type="term" value="F:magnesium ion binding"/>
    <property type="evidence" value="ECO:0007669"/>
    <property type="project" value="InterPro"/>
</dbReference>
<evidence type="ECO:0000259" key="5">
    <source>
        <dbReference type="Pfam" id="PF01676"/>
    </source>
</evidence>
<dbReference type="OrthoDB" id="9778226at2"/>
<keyword evidence="3" id="KW-0464">Manganese</keyword>
<keyword evidence="2" id="KW-0479">Metal-binding</keyword>
<reference evidence="6 7" key="1">
    <citation type="submission" date="2018-07" db="EMBL/GenBank/DDBJ databases">
        <title>Genomic Encyclopedia of Type Strains, Phase IV (KMG-IV): sequencing the most valuable type-strain genomes for metagenomic binning, comparative biology and taxonomic classification.</title>
        <authorList>
            <person name="Goeker M."/>
        </authorList>
    </citation>
    <scope>NUCLEOTIDE SEQUENCE [LARGE SCALE GENOMIC DNA]</scope>
    <source>
        <strain evidence="6 7">DSM 27016</strain>
    </source>
</reference>
<dbReference type="PANTHER" id="PTHR21110">
    <property type="entry name" value="PHOSPHOPENTOMUTASE"/>
    <property type="match status" value="1"/>
</dbReference>
<dbReference type="Gene3D" id="3.40.720.10">
    <property type="entry name" value="Alkaline Phosphatase, subunit A"/>
    <property type="match status" value="1"/>
</dbReference>
<evidence type="ECO:0000313" key="6">
    <source>
        <dbReference type="EMBL" id="RCX18305.1"/>
    </source>
</evidence>
<dbReference type="AlphaFoldDB" id="A0A369BAF8"/>
<evidence type="ECO:0000256" key="1">
    <source>
        <dbReference type="ARBA" id="ARBA00010373"/>
    </source>
</evidence>
<accession>A0A369BAF8</accession>
<dbReference type="InterPro" id="IPR017850">
    <property type="entry name" value="Alkaline_phosphatase_core_sf"/>
</dbReference>
<dbReference type="GO" id="GO:0043094">
    <property type="term" value="P:metabolic compound salvage"/>
    <property type="evidence" value="ECO:0007669"/>
    <property type="project" value="InterPro"/>
</dbReference>
<dbReference type="RefSeq" id="WP_114296855.1">
    <property type="nucleotide sequence ID" value="NZ_QPJT01000005.1"/>
</dbReference>
<sequence>MRMIFIFIDGLGLGKEDKTVNPLYAAKAPNIHYILERFTVIPTDATLGVKGLPQSATGQTAIFTGENAPRILGRHLNGQPTETLKNIIYKNNLFMQLGKMGLRVTNSNVYSTEYLQKMVNPHDRRLRPSVTSVMTMVAGMGFRTVDDYRSGRGVYHDITGHMLIERGYDVERITPRQAAERLYSISRENDFTLYEHFMTDIIGHKMDMELAIKEIELLDEFLGELAGLVDLNEDIIFITSDHGNIEDISVKTHTYNKVPTIIMGNMHRGLGVKIESLMDITPAVTGIFKEIMNNG</sequence>
<comment type="caution">
    <text evidence="6">The sequence shown here is derived from an EMBL/GenBank/DDBJ whole genome shotgun (WGS) entry which is preliminary data.</text>
</comment>
<dbReference type="SUPFAM" id="SSF53649">
    <property type="entry name" value="Alkaline phosphatase-like"/>
    <property type="match status" value="1"/>
</dbReference>
<keyword evidence="7" id="KW-1185">Reference proteome</keyword>
<dbReference type="InterPro" id="IPR006124">
    <property type="entry name" value="Metalloenzyme"/>
</dbReference>
<dbReference type="Proteomes" id="UP000253034">
    <property type="component" value="Unassembled WGS sequence"/>
</dbReference>
<name>A0A369BAF8_9FIRM</name>
<dbReference type="PANTHER" id="PTHR21110:SF0">
    <property type="entry name" value="PHOSPHOPENTOMUTASE"/>
    <property type="match status" value="1"/>
</dbReference>
<organism evidence="6 7">
    <name type="scientific">Anaerobacterium chartisolvens</name>
    <dbReference type="NCBI Taxonomy" id="1297424"/>
    <lineage>
        <taxon>Bacteria</taxon>
        <taxon>Bacillati</taxon>
        <taxon>Bacillota</taxon>
        <taxon>Clostridia</taxon>
        <taxon>Eubacteriales</taxon>
        <taxon>Oscillospiraceae</taxon>
        <taxon>Anaerobacterium</taxon>
    </lineage>
</organism>
<dbReference type="InterPro" id="IPR010045">
    <property type="entry name" value="DeoB"/>
</dbReference>
<dbReference type="GO" id="GO:0005829">
    <property type="term" value="C:cytosol"/>
    <property type="evidence" value="ECO:0007669"/>
    <property type="project" value="TreeGrafter"/>
</dbReference>
<proteinExistence type="inferred from homology"/>
<evidence type="ECO:0000256" key="3">
    <source>
        <dbReference type="ARBA" id="ARBA00023211"/>
    </source>
</evidence>
<keyword evidence="4" id="KW-0413">Isomerase</keyword>
<dbReference type="GO" id="GO:0009117">
    <property type="term" value="P:nucleotide metabolic process"/>
    <property type="evidence" value="ECO:0007669"/>
    <property type="project" value="InterPro"/>
</dbReference>
<evidence type="ECO:0000256" key="2">
    <source>
        <dbReference type="ARBA" id="ARBA00022723"/>
    </source>
</evidence>
<feature type="domain" description="Metalloenzyme" evidence="5">
    <location>
        <begin position="1"/>
        <end position="280"/>
    </location>
</feature>
<gene>
    <name evidence="6" type="ORF">DFR58_10564</name>
</gene>
<protein>
    <submittedName>
        <fullName evidence="6">Phosphoglycerate mutase</fullName>
    </submittedName>
</protein>
<evidence type="ECO:0000313" key="7">
    <source>
        <dbReference type="Proteomes" id="UP000253034"/>
    </source>
</evidence>
<dbReference type="GO" id="GO:0008973">
    <property type="term" value="F:phosphopentomutase activity"/>
    <property type="evidence" value="ECO:0007669"/>
    <property type="project" value="InterPro"/>
</dbReference>
<evidence type="ECO:0000256" key="4">
    <source>
        <dbReference type="ARBA" id="ARBA00023235"/>
    </source>
</evidence>
<comment type="similarity">
    <text evidence="1">Belongs to the phosphopentomutase family.</text>
</comment>
<dbReference type="Pfam" id="PF01676">
    <property type="entry name" value="Metalloenzyme"/>
    <property type="match status" value="1"/>
</dbReference>